<organism evidence="7 8">
    <name type="scientific">Halobacteriovorax marinus</name>
    <dbReference type="NCBI Taxonomy" id="97084"/>
    <lineage>
        <taxon>Bacteria</taxon>
        <taxon>Pseudomonadati</taxon>
        <taxon>Bdellovibrionota</taxon>
        <taxon>Bacteriovoracia</taxon>
        <taxon>Bacteriovoracales</taxon>
        <taxon>Halobacteriovoraceae</taxon>
        <taxon>Halobacteriovorax</taxon>
    </lineage>
</organism>
<reference evidence="8" key="1">
    <citation type="journal article" date="2017" name="Proc. Natl. Acad. Sci. U.S.A.">
        <title>Simulation of Deepwater Horizon oil plume reveals substrate specialization within a complex community of hydrocarbon-degraders.</title>
        <authorList>
            <person name="Hu P."/>
            <person name="Dubinsky E.A."/>
            <person name="Probst A.J."/>
            <person name="Wang J."/>
            <person name="Sieber C.M.K."/>
            <person name="Tom L.M."/>
            <person name="Gardinali P."/>
            <person name="Banfield J.F."/>
            <person name="Atlas R.M."/>
            <person name="Andersen G.L."/>
        </authorList>
    </citation>
    <scope>NUCLEOTIDE SEQUENCE [LARGE SCALE GENOMIC DNA]</scope>
</reference>
<gene>
    <name evidence="7" type="ORF">A9Q84_01055</name>
</gene>
<feature type="domain" description="Radical SAM core" evidence="6">
    <location>
        <begin position="136"/>
        <end position="297"/>
    </location>
</feature>
<dbReference type="Gene3D" id="3.20.20.70">
    <property type="entry name" value="Aldolase class I"/>
    <property type="match status" value="1"/>
</dbReference>
<dbReference type="InterPro" id="IPR007197">
    <property type="entry name" value="rSAM"/>
</dbReference>
<dbReference type="InterPro" id="IPR050377">
    <property type="entry name" value="Radical_SAM_PqqE_MftC-like"/>
</dbReference>
<dbReference type="SFLD" id="SFLDS00029">
    <property type="entry name" value="Radical_SAM"/>
    <property type="match status" value="1"/>
</dbReference>
<dbReference type="PANTHER" id="PTHR11228">
    <property type="entry name" value="RADICAL SAM DOMAIN PROTEIN"/>
    <property type="match status" value="1"/>
</dbReference>
<evidence type="ECO:0000259" key="6">
    <source>
        <dbReference type="Pfam" id="PF04055"/>
    </source>
</evidence>
<evidence type="ECO:0000256" key="5">
    <source>
        <dbReference type="ARBA" id="ARBA00023014"/>
    </source>
</evidence>
<dbReference type="PANTHER" id="PTHR11228:SF7">
    <property type="entry name" value="PQQA PEPTIDE CYCLASE"/>
    <property type="match status" value="1"/>
</dbReference>
<protein>
    <recommendedName>
        <fullName evidence="6">Radical SAM core domain-containing protein</fullName>
    </recommendedName>
</protein>
<keyword evidence="5" id="KW-0411">Iron-sulfur</keyword>
<name>A0A1Y5FC91_9BACT</name>
<sequence>MILSILCLPLFGKRVCPLAFSKIEISGKGDFIPCCGDWLTSDYFKIEKSDDNLWNGEQAVKLRASMYAGNLSYCKTDICQTTLLSPFILSLLYFLGLLRYIFPQTSFNSKNLWKMNFKKTLMPAPPSMAVLQGDFRCNIACPSCRSTLITTNKPEDEERLARAQHLLDQNARGLSKIQLAGDGEAFFTKWHREQFKNFTKENFPKLKEIILYTNGLLVNEKSFNDLRPGTDFVKNIIISIDAGDSETYKLVRGGDFNLLLKNLYWMKSLRESGRIHTFRICFVVRFENLHSVISFVELGRKLGVDQTIFRPFNSWDNMGVVSYKEQAVHLSDHPRHGEFLEIKNQVKSLPRVVFEA</sequence>
<keyword evidence="3" id="KW-0479">Metal-binding</keyword>
<evidence type="ECO:0000313" key="8">
    <source>
        <dbReference type="Proteomes" id="UP000196531"/>
    </source>
</evidence>
<keyword evidence="4" id="KW-0408">Iron</keyword>
<evidence type="ECO:0000256" key="4">
    <source>
        <dbReference type="ARBA" id="ARBA00023004"/>
    </source>
</evidence>
<comment type="cofactor">
    <cofactor evidence="1">
        <name>[4Fe-4S] cluster</name>
        <dbReference type="ChEBI" id="CHEBI:49883"/>
    </cofactor>
</comment>
<accession>A0A1Y5FC91</accession>
<dbReference type="Proteomes" id="UP000196531">
    <property type="component" value="Unassembled WGS sequence"/>
</dbReference>
<evidence type="ECO:0000256" key="1">
    <source>
        <dbReference type="ARBA" id="ARBA00001966"/>
    </source>
</evidence>
<dbReference type="Pfam" id="PF04055">
    <property type="entry name" value="Radical_SAM"/>
    <property type="match status" value="1"/>
</dbReference>
<evidence type="ECO:0000313" key="7">
    <source>
        <dbReference type="EMBL" id="OUR99640.1"/>
    </source>
</evidence>
<dbReference type="GO" id="GO:0003824">
    <property type="term" value="F:catalytic activity"/>
    <property type="evidence" value="ECO:0007669"/>
    <property type="project" value="InterPro"/>
</dbReference>
<dbReference type="InterPro" id="IPR013785">
    <property type="entry name" value="Aldolase_TIM"/>
</dbReference>
<dbReference type="InterPro" id="IPR058240">
    <property type="entry name" value="rSAM_sf"/>
</dbReference>
<dbReference type="GO" id="GO:0051536">
    <property type="term" value="F:iron-sulfur cluster binding"/>
    <property type="evidence" value="ECO:0007669"/>
    <property type="project" value="UniProtKB-KW"/>
</dbReference>
<dbReference type="EMBL" id="MAAO01000002">
    <property type="protein sequence ID" value="OUR99640.1"/>
    <property type="molecule type" value="Genomic_DNA"/>
</dbReference>
<comment type="caution">
    <text evidence="7">The sequence shown here is derived from an EMBL/GenBank/DDBJ whole genome shotgun (WGS) entry which is preliminary data.</text>
</comment>
<evidence type="ECO:0000256" key="2">
    <source>
        <dbReference type="ARBA" id="ARBA00022691"/>
    </source>
</evidence>
<dbReference type="AlphaFoldDB" id="A0A1Y5FC91"/>
<dbReference type="SUPFAM" id="SSF102114">
    <property type="entry name" value="Radical SAM enzymes"/>
    <property type="match status" value="1"/>
</dbReference>
<dbReference type="GO" id="GO:0046872">
    <property type="term" value="F:metal ion binding"/>
    <property type="evidence" value="ECO:0007669"/>
    <property type="project" value="UniProtKB-KW"/>
</dbReference>
<proteinExistence type="predicted"/>
<evidence type="ECO:0000256" key="3">
    <source>
        <dbReference type="ARBA" id="ARBA00022723"/>
    </source>
</evidence>
<dbReference type="CDD" id="cd21109">
    <property type="entry name" value="SPASM"/>
    <property type="match status" value="1"/>
</dbReference>
<dbReference type="CDD" id="cd01335">
    <property type="entry name" value="Radical_SAM"/>
    <property type="match status" value="1"/>
</dbReference>
<keyword evidence="2" id="KW-0949">S-adenosyl-L-methionine</keyword>
<dbReference type="SFLD" id="SFLDG01067">
    <property type="entry name" value="SPASM/twitch_domain_containing"/>
    <property type="match status" value="1"/>
</dbReference>